<organism evidence="2 3">
    <name type="scientific">Globodera rostochiensis</name>
    <name type="common">Golden nematode worm</name>
    <name type="synonym">Heterodera rostochiensis</name>
    <dbReference type="NCBI Taxonomy" id="31243"/>
    <lineage>
        <taxon>Eukaryota</taxon>
        <taxon>Metazoa</taxon>
        <taxon>Ecdysozoa</taxon>
        <taxon>Nematoda</taxon>
        <taxon>Chromadorea</taxon>
        <taxon>Rhabditida</taxon>
        <taxon>Tylenchina</taxon>
        <taxon>Tylenchomorpha</taxon>
        <taxon>Tylenchoidea</taxon>
        <taxon>Heteroderidae</taxon>
        <taxon>Heteroderinae</taxon>
        <taxon>Globodera</taxon>
    </lineage>
</organism>
<evidence type="ECO:0000256" key="1">
    <source>
        <dbReference type="SAM" id="MobiDB-lite"/>
    </source>
</evidence>
<keyword evidence="2" id="KW-1185">Reference proteome</keyword>
<feature type="region of interest" description="Disordered" evidence="1">
    <location>
        <begin position="189"/>
        <end position="217"/>
    </location>
</feature>
<reference evidence="3" key="1">
    <citation type="submission" date="2022-11" db="UniProtKB">
        <authorList>
            <consortium name="WormBaseParasite"/>
        </authorList>
    </citation>
    <scope>IDENTIFICATION</scope>
</reference>
<dbReference type="AlphaFoldDB" id="A0A914I2D4"/>
<feature type="compositionally biased region" description="Low complexity" evidence="1">
    <location>
        <begin position="121"/>
        <end position="173"/>
    </location>
</feature>
<sequence>MDANCFRPFLYYVDGDQAKQLCAKVGGDMVSFIEEASPEYANLVVDELNVAQELQLSMPGKKNGVLCKKPASNGQNNELFDKICPELATKWPAPTKSEPPNVPVAQLVKKSDRLEEPDFAGQPGQNGQHGQSGQNGGQLASELKSSSSNAFSSGPSASSSASLKAKKSSAASSNIMGKVVHSAQLSASLGGHSNSKAEASHSASYVHEISHSLDHKA</sequence>
<name>A0A914I2D4_GLORO</name>
<proteinExistence type="predicted"/>
<accession>A0A914I2D4</accession>
<protein>
    <submittedName>
        <fullName evidence="3">Uncharacterized protein</fullName>
    </submittedName>
</protein>
<evidence type="ECO:0000313" key="3">
    <source>
        <dbReference type="WBParaSite" id="Gr19_v10_g6215.t1"/>
    </source>
</evidence>
<feature type="compositionally biased region" description="Basic and acidic residues" evidence="1">
    <location>
        <begin position="208"/>
        <end position="217"/>
    </location>
</feature>
<dbReference type="Proteomes" id="UP000887572">
    <property type="component" value="Unplaced"/>
</dbReference>
<feature type="compositionally biased region" description="Polar residues" evidence="1">
    <location>
        <begin position="189"/>
        <end position="203"/>
    </location>
</feature>
<evidence type="ECO:0000313" key="2">
    <source>
        <dbReference type="Proteomes" id="UP000887572"/>
    </source>
</evidence>
<dbReference type="WBParaSite" id="Gr19_v10_g6215.t1">
    <property type="protein sequence ID" value="Gr19_v10_g6215.t1"/>
    <property type="gene ID" value="Gr19_v10_g6215"/>
</dbReference>
<feature type="region of interest" description="Disordered" evidence="1">
    <location>
        <begin position="116"/>
        <end position="173"/>
    </location>
</feature>